<name>A0ABX3C316_9MYCO</name>
<sequence length="244" mass="25276">MTPSGGQDREEDREPVTVTDKRRIDPNTGAVREEAKAAENKAAAAEPGASAPGAAGSATSGPAAAASEGGSDADAKVAELTADLQRAHADFANYRKRVERDRQAVIDSAKASVVAQLLGVLDDLERAREHGDLESGPLRSVSDKLTAALEGLGLATFGAEGDDFDPSLHEAVQHDGQDGHPVLAAVLRKGYKMGDRVLRTAMVVVTDGNPSDAAKPEAGDTAQQEPETGPESKGAETQSKTESE</sequence>
<dbReference type="NCBIfam" id="NF010740">
    <property type="entry name" value="PRK14142.1"/>
    <property type="match status" value="1"/>
</dbReference>
<dbReference type="SUPFAM" id="SSF58014">
    <property type="entry name" value="Coiled-coil domain of nucleotide exchange factor GrpE"/>
    <property type="match status" value="1"/>
</dbReference>
<comment type="subcellular location">
    <subcellularLocation>
        <location evidence="3">Cytoplasm</location>
    </subcellularLocation>
</comment>
<comment type="function">
    <text evidence="3 4">Participates actively in the response to hyperosmotic and heat shock by preventing the aggregation of stress-denatured proteins, in association with DnaK and GrpE. It is the nucleotide exchange factor for DnaK and may function as a thermosensor. Unfolded proteins bind initially to DnaJ; upon interaction with the DnaJ-bound protein, DnaK hydrolyzes its bound ATP, resulting in the formation of a stable complex. GrpE releases ADP from DnaK; ATP binding to DnaK triggers the release of the substrate protein, thus completing the reaction cycle. Several rounds of ATP-dependent interactions between DnaJ, DnaK and GrpE are required for fully efficient folding.</text>
</comment>
<dbReference type="Gene3D" id="2.30.22.10">
    <property type="entry name" value="Head domain of nucleotide exchange factor GrpE"/>
    <property type="match status" value="1"/>
</dbReference>
<comment type="caution">
    <text evidence="7">The sequence shown here is derived from an EMBL/GenBank/DDBJ whole genome shotgun (WGS) entry which is preliminary data.</text>
</comment>
<dbReference type="EMBL" id="MLIH01000009">
    <property type="protein sequence ID" value="OHU11469.1"/>
    <property type="molecule type" value="Genomic_DNA"/>
</dbReference>
<dbReference type="CDD" id="cd00446">
    <property type="entry name" value="GrpE"/>
    <property type="match status" value="1"/>
</dbReference>
<protein>
    <recommendedName>
        <fullName evidence="3 4">Protein GrpE</fullName>
    </recommendedName>
    <alternativeName>
        <fullName evidence="3">HSP-70 cofactor</fullName>
    </alternativeName>
</protein>
<dbReference type="PANTHER" id="PTHR21237">
    <property type="entry name" value="GRPE PROTEIN"/>
    <property type="match status" value="1"/>
</dbReference>
<comment type="subunit">
    <text evidence="3">Homodimer.</text>
</comment>
<dbReference type="InterPro" id="IPR013805">
    <property type="entry name" value="GrpE_CC"/>
</dbReference>
<accession>A0ABX3C316</accession>
<dbReference type="PRINTS" id="PR00773">
    <property type="entry name" value="GRPEPROTEIN"/>
</dbReference>
<evidence type="ECO:0000256" key="1">
    <source>
        <dbReference type="ARBA" id="ARBA00009054"/>
    </source>
</evidence>
<dbReference type="InterPro" id="IPR000740">
    <property type="entry name" value="GrpE"/>
</dbReference>
<organism evidence="7 8">
    <name type="scientific">Mycobacteroides saopaulense</name>
    <dbReference type="NCBI Taxonomy" id="1578165"/>
    <lineage>
        <taxon>Bacteria</taxon>
        <taxon>Bacillati</taxon>
        <taxon>Actinomycetota</taxon>
        <taxon>Actinomycetes</taxon>
        <taxon>Mycobacteriales</taxon>
        <taxon>Mycobacteriaceae</taxon>
        <taxon>Mycobacteroides</taxon>
    </lineage>
</organism>
<keyword evidence="3 4" id="KW-0346">Stress response</keyword>
<dbReference type="RefSeq" id="WP_070911964.1">
    <property type="nucleotide sequence ID" value="NZ_MLIC01000004.1"/>
</dbReference>
<keyword evidence="3" id="KW-0963">Cytoplasm</keyword>
<feature type="region of interest" description="Disordered" evidence="6">
    <location>
        <begin position="1"/>
        <end position="73"/>
    </location>
</feature>
<keyword evidence="2 3" id="KW-0143">Chaperone</keyword>
<evidence type="ECO:0000313" key="7">
    <source>
        <dbReference type="EMBL" id="OHU11469.1"/>
    </source>
</evidence>
<dbReference type="PANTHER" id="PTHR21237:SF23">
    <property type="entry name" value="GRPE PROTEIN HOMOLOG, MITOCHONDRIAL"/>
    <property type="match status" value="1"/>
</dbReference>
<dbReference type="InterPro" id="IPR009012">
    <property type="entry name" value="GrpE_head"/>
</dbReference>
<proteinExistence type="inferred from homology"/>
<dbReference type="Pfam" id="PF01025">
    <property type="entry name" value="GrpE"/>
    <property type="match status" value="1"/>
</dbReference>
<evidence type="ECO:0000313" key="8">
    <source>
        <dbReference type="Proteomes" id="UP000179621"/>
    </source>
</evidence>
<dbReference type="Proteomes" id="UP000179621">
    <property type="component" value="Unassembled WGS sequence"/>
</dbReference>
<evidence type="ECO:0000256" key="6">
    <source>
        <dbReference type="SAM" id="MobiDB-lite"/>
    </source>
</evidence>
<gene>
    <name evidence="3" type="primary">grpE</name>
    <name evidence="7" type="ORF">BKG73_09175</name>
</gene>
<dbReference type="Gene3D" id="3.90.20.20">
    <property type="match status" value="1"/>
</dbReference>
<dbReference type="SUPFAM" id="SSF51064">
    <property type="entry name" value="Head domain of nucleotide exchange factor GrpE"/>
    <property type="match status" value="1"/>
</dbReference>
<keyword evidence="8" id="KW-1185">Reference proteome</keyword>
<dbReference type="NCBIfam" id="NF010761">
    <property type="entry name" value="PRK14164.1"/>
    <property type="match status" value="1"/>
</dbReference>
<feature type="region of interest" description="Disordered" evidence="6">
    <location>
        <begin position="207"/>
        <end position="244"/>
    </location>
</feature>
<comment type="similarity">
    <text evidence="1 3 5">Belongs to the GrpE family.</text>
</comment>
<evidence type="ECO:0000256" key="5">
    <source>
        <dbReference type="RuleBase" id="RU004478"/>
    </source>
</evidence>
<feature type="compositionally biased region" description="Low complexity" evidence="6">
    <location>
        <begin position="40"/>
        <end position="72"/>
    </location>
</feature>
<reference evidence="7 8" key="1">
    <citation type="submission" date="2016-10" db="EMBL/GenBank/DDBJ databases">
        <title>Evaluation of Human, Animal and Environmental Mycobacterium chelonae Isolates by Core Genome Phylogenomic Analysis, Targeted Gene Comparison, and Anti-microbial Susceptibility Patterns: A Tale of Mistaken Identities.</title>
        <authorList>
            <person name="Fogelson S.B."/>
            <person name="Camus A.C."/>
            <person name="Lorenz W."/>
            <person name="Vasireddy R."/>
            <person name="Vasireddy S."/>
            <person name="Smith T."/>
            <person name="Brown-Elliott B.A."/>
            <person name="Wallace R.J.Jr."/>
            <person name="Hasan N.A."/>
            <person name="Reischl U."/>
            <person name="Sanchez S."/>
        </authorList>
    </citation>
    <scope>NUCLEOTIDE SEQUENCE [LARGE SCALE GENOMIC DNA]</scope>
    <source>
        <strain evidence="7 8">8528</strain>
    </source>
</reference>
<dbReference type="HAMAP" id="MF_01151">
    <property type="entry name" value="GrpE"/>
    <property type="match status" value="1"/>
</dbReference>
<evidence type="ECO:0000256" key="4">
    <source>
        <dbReference type="RuleBase" id="RU000639"/>
    </source>
</evidence>
<evidence type="ECO:0000256" key="3">
    <source>
        <dbReference type="HAMAP-Rule" id="MF_01151"/>
    </source>
</evidence>
<evidence type="ECO:0000256" key="2">
    <source>
        <dbReference type="ARBA" id="ARBA00023186"/>
    </source>
</evidence>
<feature type="compositionally biased region" description="Basic and acidic residues" evidence="6">
    <location>
        <begin position="7"/>
        <end position="39"/>
    </location>
</feature>
<dbReference type="PROSITE" id="PS01071">
    <property type="entry name" value="GRPE"/>
    <property type="match status" value="1"/>
</dbReference>